<proteinExistence type="predicted"/>
<dbReference type="NCBIfam" id="NF004281">
    <property type="entry name" value="PRK05690.1"/>
    <property type="match status" value="1"/>
</dbReference>
<dbReference type="InterPro" id="IPR001763">
    <property type="entry name" value="Rhodanese-like_dom"/>
</dbReference>
<dbReference type="RefSeq" id="WP_241296999.1">
    <property type="nucleotide sequence ID" value="NZ_JAKZGR010000017.1"/>
</dbReference>
<evidence type="ECO:0000259" key="1">
    <source>
        <dbReference type="PROSITE" id="PS50206"/>
    </source>
</evidence>
<evidence type="ECO:0000313" key="2">
    <source>
        <dbReference type="EMBL" id="MFC3977663.1"/>
    </source>
</evidence>
<dbReference type="EMBL" id="JBHSAV010000058">
    <property type="protein sequence ID" value="MFC3977663.1"/>
    <property type="molecule type" value="Genomic_DNA"/>
</dbReference>
<evidence type="ECO:0000313" key="3">
    <source>
        <dbReference type="Proteomes" id="UP001595766"/>
    </source>
</evidence>
<dbReference type="SMART" id="SM00450">
    <property type="entry name" value="RHOD"/>
    <property type="match status" value="1"/>
</dbReference>
<feature type="domain" description="Rhodanese" evidence="1">
    <location>
        <begin position="270"/>
        <end position="350"/>
    </location>
</feature>
<dbReference type="PROSITE" id="PS50206">
    <property type="entry name" value="RHODANESE_3"/>
    <property type="match status" value="1"/>
</dbReference>
<dbReference type="CDD" id="cd00158">
    <property type="entry name" value="RHOD"/>
    <property type="match status" value="1"/>
</dbReference>
<dbReference type="InterPro" id="IPR036873">
    <property type="entry name" value="Rhodanese-like_dom_sf"/>
</dbReference>
<dbReference type="Gene3D" id="3.40.250.10">
    <property type="entry name" value="Rhodanese-like domain"/>
    <property type="match status" value="1"/>
</dbReference>
<name>A0ABV8ER97_9BACT</name>
<reference evidence="3" key="1">
    <citation type="journal article" date="2019" name="Int. J. Syst. Evol. Microbiol.">
        <title>The Global Catalogue of Microorganisms (GCM) 10K type strain sequencing project: providing services to taxonomists for standard genome sequencing and annotation.</title>
        <authorList>
            <consortium name="The Broad Institute Genomics Platform"/>
            <consortium name="The Broad Institute Genome Sequencing Center for Infectious Disease"/>
            <person name="Wu L."/>
            <person name="Ma J."/>
        </authorList>
    </citation>
    <scope>NUCLEOTIDE SEQUENCE [LARGE SCALE GENOMIC DNA]</scope>
    <source>
        <strain evidence="3">CECT 8551</strain>
    </source>
</reference>
<dbReference type="InterPro" id="IPR000594">
    <property type="entry name" value="ThiF_NAD_FAD-bd"/>
</dbReference>
<dbReference type="PANTHER" id="PTHR10953">
    <property type="entry name" value="UBIQUITIN-ACTIVATING ENZYME E1"/>
    <property type="match status" value="1"/>
</dbReference>
<dbReference type="SUPFAM" id="SSF69572">
    <property type="entry name" value="Activating enzymes of the ubiquitin-like proteins"/>
    <property type="match status" value="1"/>
</dbReference>
<gene>
    <name evidence="2" type="primary">moeB</name>
    <name evidence="2" type="ORF">ACFOUP_14850</name>
</gene>
<dbReference type="Proteomes" id="UP001595766">
    <property type="component" value="Unassembled WGS sequence"/>
</dbReference>
<dbReference type="Pfam" id="PF00581">
    <property type="entry name" value="Rhodanese"/>
    <property type="match status" value="1"/>
</dbReference>
<keyword evidence="2" id="KW-0548">Nucleotidyltransferase</keyword>
<accession>A0ABV8ER97</accession>
<organism evidence="2 3">
    <name type="scientific">Belliella kenyensis</name>
    <dbReference type="NCBI Taxonomy" id="1472724"/>
    <lineage>
        <taxon>Bacteria</taxon>
        <taxon>Pseudomonadati</taxon>
        <taxon>Bacteroidota</taxon>
        <taxon>Cytophagia</taxon>
        <taxon>Cytophagales</taxon>
        <taxon>Cyclobacteriaceae</taxon>
        <taxon>Belliella</taxon>
    </lineage>
</organism>
<dbReference type="Gene3D" id="3.40.50.720">
    <property type="entry name" value="NAD(P)-binding Rossmann-like Domain"/>
    <property type="match status" value="1"/>
</dbReference>
<dbReference type="CDD" id="cd00757">
    <property type="entry name" value="ThiF_MoeB_HesA_family"/>
    <property type="match status" value="1"/>
</dbReference>
<dbReference type="InterPro" id="IPR035985">
    <property type="entry name" value="Ubiquitin-activating_enz"/>
</dbReference>
<dbReference type="GO" id="GO:0016779">
    <property type="term" value="F:nucleotidyltransferase activity"/>
    <property type="evidence" value="ECO:0007669"/>
    <property type="project" value="UniProtKB-KW"/>
</dbReference>
<protein>
    <submittedName>
        <fullName evidence="2">Molybdopterin-synthase adenylyltransferase MoeB</fullName>
    </submittedName>
</protein>
<dbReference type="PANTHER" id="PTHR10953:SF102">
    <property type="entry name" value="ADENYLYLTRANSFERASE AND SULFURTRANSFERASE MOCS3"/>
    <property type="match status" value="1"/>
</dbReference>
<sequence>METSEMNRYSRQIILPEFGLEGQHQLKNAKVLIIGAGGLGCPILQYLTSSGVGHIGIVDDDQVSESNLHRQILYDDSDLGKPKVVVAAEKLTRLNPFVKIDSHGIRLSQDNAKDIFVKYDLVIDGSDNFTTRYLVNDTCVALGKPLIFGSILKFEGQVSVFNYQNGPQYRDLFPDPPAEHEVPNCSEIGVIGILPGLIGMYMSYEAIKVICKLGETLSGKLLVINTLKNQHFLFNIQKKNNLSEIKTHIDEQPPYVEIKAEEFLRIRNNASKDILLVDVRESHEHLAHNLGGINIPLNSLSQRYKDIPIGKSIVLYCQRGIRSRSAASFLSNMYQGKIYSLSGGIEAIYE</sequence>
<keyword evidence="3" id="KW-1185">Reference proteome</keyword>
<dbReference type="Pfam" id="PF00899">
    <property type="entry name" value="ThiF"/>
    <property type="match status" value="1"/>
</dbReference>
<dbReference type="InterPro" id="IPR045886">
    <property type="entry name" value="ThiF/MoeB/HesA"/>
</dbReference>
<comment type="caution">
    <text evidence="2">The sequence shown here is derived from an EMBL/GenBank/DDBJ whole genome shotgun (WGS) entry which is preliminary data.</text>
</comment>
<keyword evidence="2" id="KW-0808">Transferase</keyword>